<evidence type="ECO:0000256" key="4">
    <source>
        <dbReference type="ARBA" id="ARBA00022827"/>
    </source>
</evidence>
<dbReference type="PIRSF" id="PIRSF016578">
    <property type="entry name" value="HsaA"/>
    <property type="match status" value="1"/>
</dbReference>
<dbReference type="InterPro" id="IPR006089">
    <property type="entry name" value="Acyl-CoA_DH_CS"/>
</dbReference>
<dbReference type="CDD" id="cd01158">
    <property type="entry name" value="SCAD_SBCAD"/>
    <property type="match status" value="1"/>
</dbReference>
<keyword evidence="3 5" id="KW-0285">Flavoprotein</keyword>
<evidence type="ECO:0000256" key="1">
    <source>
        <dbReference type="ARBA" id="ARBA00001974"/>
    </source>
</evidence>
<dbReference type="InterPro" id="IPR009100">
    <property type="entry name" value="AcylCoA_DH/oxidase_NM_dom_sf"/>
</dbReference>
<dbReference type="Gene3D" id="1.10.540.10">
    <property type="entry name" value="Acyl-CoA dehydrogenase/oxidase, N-terminal domain"/>
    <property type="match status" value="1"/>
</dbReference>
<dbReference type="InterPro" id="IPR036250">
    <property type="entry name" value="AcylCo_DH-like_C"/>
</dbReference>
<comment type="caution">
    <text evidence="9">The sequence shown here is derived from an EMBL/GenBank/DDBJ whole genome shotgun (WGS) entry which is preliminary data.</text>
</comment>
<evidence type="ECO:0000256" key="5">
    <source>
        <dbReference type="RuleBase" id="RU362125"/>
    </source>
</evidence>
<evidence type="ECO:0000256" key="2">
    <source>
        <dbReference type="ARBA" id="ARBA00009347"/>
    </source>
</evidence>
<evidence type="ECO:0000259" key="8">
    <source>
        <dbReference type="Pfam" id="PF02771"/>
    </source>
</evidence>
<dbReference type="InterPro" id="IPR037069">
    <property type="entry name" value="AcylCoA_DH/ox_N_sf"/>
</dbReference>
<dbReference type="InterPro" id="IPR046373">
    <property type="entry name" value="Acyl-CoA_Oxase/DH_mid-dom_sf"/>
</dbReference>
<feature type="domain" description="Acyl-CoA oxidase/dehydrogenase middle" evidence="7">
    <location>
        <begin position="130"/>
        <end position="224"/>
    </location>
</feature>
<evidence type="ECO:0000259" key="6">
    <source>
        <dbReference type="Pfam" id="PF00441"/>
    </source>
</evidence>
<organism evidence="9 10">
    <name type="scientific">Streptomyces indiaensis</name>
    <dbReference type="NCBI Taxonomy" id="284033"/>
    <lineage>
        <taxon>Bacteria</taxon>
        <taxon>Bacillati</taxon>
        <taxon>Actinomycetota</taxon>
        <taxon>Actinomycetes</taxon>
        <taxon>Kitasatosporales</taxon>
        <taxon>Streptomycetaceae</taxon>
        <taxon>Streptomyces</taxon>
    </lineage>
</organism>
<dbReference type="PROSITE" id="PS00072">
    <property type="entry name" value="ACYL_COA_DH_1"/>
    <property type="match status" value="1"/>
</dbReference>
<accession>A0ABP5R7M6</accession>
<comment type="cofactor">
    <cofactor evidence="1 5">
        <name>FAD</name>
        <dbReference type="ChEBI" id="CHEBI:57692"/>
    </cofactor>
</comment>
<evidence type="ECO:0000256" key="3">
    <source>
        <dbReference type="ARBA" id="ARBA00022630"/>
    </source>
</evidence>
<proteinExistence type="inferred from homology"/>
<feature type="domain" description="Acyl-CoA dehydrogenase/oxidase C-terminal" evidence="6">
    <location>
        <begin position="236"/>
        <end position="384"/>
    </location>
</feature>
<dbReference type="Pfam" id="PF00441">
    <property type="entry name" value="Acyl-CoA_dh_1"/>
    <property type="match status" value="1"/>
</dbReference>
<evidence type="ECO:0000313" key="9">
    <source>
        <dbReference type="EMBL" id="GAA2251236.1"/>
    </source>
</evidence>
<dbReference type="PANTHER" id="PTHR43884">
    <property type="entry name" value="ACYL-COA DEHYDROGENASE"/>
    <property type="match status" value="1"/>
</dbReference>
<keyword evidence="5" id="KW-0560">Oxidoreductase</keyword>
<reference evidence="10" key="1">
    <citation type="journal article" date="2019" name="Int. J. Syst. Evol. Microbiol.">
        <title>The Global Catalogue of Microorganisms (GCM) 10K type strain sequencing project: providing services to taxonomists for standard genome sequencing and annotation.</title>
        <authorList>
            <consortium name="The Broad Institute Genomics Platform"/>
            <consortium name="The Broad Institute Genome Sequencing Center for Infectious Disease"/>
            <person name="Wu L."/>
            <person name="Ma J."/>
        </authorList>
    </citation>
    <scope>NUCLEOTIDE SEQUENCE [LARGE SCALE GENOMIC DNA]</scope>
    <source>
        <strain evidence="10">JCM 3053</strain>
    </source>
</reference>
<dbReference type="InterPro" id="IPR013786">
    <property type="entry name" value="AcylCoA_DH/ox_N"/>
</dbReference>
<dbReference type="SUPFAM" id="SSF47203">
    <property type="entry name" value="Acyl-CoA dehydrogenase C-terminal domain-like"/>
    <property type="match status" value="1"/>
</dbReference>
<dbReference type="Proteomes" id="UP001501474">
    <property type="component" value="Unassembled WGS sequence"/>
</dbReference>
<dbReference type="Pfam" id="PF02770">
    <property type="entry name" value="Acyl-CoA_dh_M"/>
    <property type="match status" value="1"/>
</dbReference>
<dbReference type="InterPro" id="IPR006091">
    <property type="entry name" value="Acyl-CoA_Oxase/DH_mid-dom"/>
</dbReference>
<feature type="domain" description="Acyl-CoA dehydrogenase/oxidase N-terminal" evidence="8">
    <location>
        <begin position="15"/>
        <end position="125"/>
    </location>
</feature>
<dbReference type="RefSeq" id="WP_234845129.1">
    <property type="nucleotide sequence ID" value="NZ_BAAART010000142.1"/>
</dbReference>
<evidence type="ECO:0000313" key="10">
    <source>
        <dbReference type="Proteomes" id="UP001501474"/>
    </source>
</evidence>
<dbReference type="PROSITE" id="PS00073">
    <property type="entry name" value="ACYL_COA_DH_2"/>
    <property type="match status" value="1"/>
</dbReference>
<keyword evidence="10" id="KW-1185">Reference proteome</keyword>
<sequence length="390" mass="41755">MPDRAPQPVDRQLPTEEARDLISLVRDIAQQEIIPKAAEEEDAGRFPRELFTLLSRSGLLGLPYDSEYGGGDQPYEVYLQVLEELAAARLTVGLGVSVHSLASYALAAYGTKEQQIEHLPAMLGGGLLGAYCLSEPHSGSDAAALRTKAVRDGDDWVITGTKAWITHGGIADFYTVMARTGEEGPRGITAFLVPGDAEGVSAAVPEKKMGMKGSPTAQVHFDGVRVGDDRRIGEEGQGFAIALSSLDSGRLGISACAIGVAQAALDEAVSYASERRQFGKPIADFQGLRFMLADMATQIEAGRALYLSAARLKDAGRPFAKQAAMAKLHCTDTAMRVTTDAVQILGGYGYTADFPAERYMREAKVLQIVEGTNQIQRMVIARHLAGPEAR</sequence>
<dbReference type="InterPro" id="IPR009075">
    <property type="entry name" value="AcylCo_DH/oxidase_C"/>
</dbReference>
<evidence type="ECO:0000259" key="7">
    <source>
        <dbReference type="Pfam" id="PF02770"/>
    </source>
</evidence>
<protein>
    <submittedName>
        <fullName evidence="9">Acyl-CoA dehydrogenase</fullName>
    </submittedName>
</protein>
<keyword evidence="4 5" id="KW-0274">FAD</keyword>
<dbReference type="PANTHER" id="PTHR43884:SF12">
    <property type="entry name" value="ISOVALERYL-COA DEHYDROGENASE, MITOCHONDRIAL-RELATED"/>
    <property type="match status" value="1"/>
</dbReference>
<dbReference type="Gene3D" id="1.20.140.10">
    <property type="entry name" value="Butyryl-CoA Dehydrogenase, subunit A, domain 3"/>
    <property type="match status" value="1"/>
</dbReference>
<dbReference type="Gene3D" id="2.40.110.10">
    <property type="entry name" value="Butyryl-CoA Dehydrogenase, subunit A, domain 2"/>
    <property type="match status" value="1"/>
</dbReference>
<dbReference type="EMBL" id="BAAART010000142">
    <property type="protein sequence ID" value="GAA2251236.1"/>
    <property type="molecule type" value="Genomic_DNA"/>
</dbReference>
<comment type="similarity">
    <text evidence="2 5">Belongs to the acyl-CoA dehydrogenase family.</text>
</comment>
<dbReference type="SUPFAM" id="SSF56645">
    <property type="entry name" value="Acyl-CoA dehydrogenase NM domain-like"/>
    <property type="match status" value="1"/>
</dbReference>
<gene>
    <name evidence="9" type="ORF">GCM10010104_55130</name>
</gene>
<name>A0ABP5R7M6_9ACTN</name>
<dbReference type="Pfam" id="PF02771">
    <property type="entry name" value="Acyl-CoA_dh_N"/>
    <property type="match status" value="1"/>
</dbReference>